<name>A0ACC0PLQ4_RHOML</name>
<organism evidence="1 2">
    <name type="scientific">Rhododendron molle</name>
    <name type="common">Chinese azalea</name>
    <name type="synonym">Azalea mollis</name>
    <dbReference type="NCBI Taxonomy" id="49168"/>
    <lineage>
        <taxon>Eukaryota</taxon>
        <taxon>Viridiplantae</taxon>
        <taxon>Streptophyta</taxon>
        <taxon>Embryophyta</taxon>
        <taxon>Tracheophyta</taxon>
        <taxon>Spermatophyta</taxon>
        <taxon>Magnoliopsida</taxon>
        <taxon>eudicotyledons</taxon>
        <taxon>Gunneridae</taxon>
        <taxon>Pentapetalae</taxon>
        <taxon>asterids</taxon>
        <taxon>Ericales</taxon>
        <taxon>Ericaceae</taxon>
        <taxon>Ericoideae</taxon>
        <taxon>Rhodoreae</taxon>
        <taxon>Rhododendron</taxon>
    </lineage>
</organism>
<comment type="caution">
    <text evidence="1">The sequence shown here is derived from an EMBL/GenBank/DDBJ whole genome shotgun (WGS) entry which is preliminary data.</text>
</comment>
<evidence type="ECO:0000313" key="2">
    <source>
        <dbReference type="Proteomes" id="UP001062846"/>
    </source>
</evidence>
<reference evidence="1" key="1">
    <citation type="submission" date="2022-02" db="EMBL/GenBank/DDBJ databases">
        <title>Plant Genome Project.</title>
        <authorList>
            <person name="Zhang R.-G."/>
        </authorList>
    </citation>
    <scope>NUCLEOTIDE SEQUENCE</scope>
    <source>
        <strain evidence="1">AT1</strain>
    </source>
</reference>
<evidence type="ECO:0000313" key="1">
    <source>
        <dbReference type="EMBL" id="KAI8565952.1"/>
    </source>
</evidence>
<accession>A0ACC0PLQ4</accession>
<dbReference type="EMBL" id="CM046389">
    <property type="protein sequence ID" value="KAI8565952.1"/>
    <property type="molecule type" value="Genomic_DNA"/>
</dbReference>
<keyword evidence="2" id="KW-1185">Reference proteome</keyword>
<gene>
    <name evidence="1" type="ORF">RHMOL_Rhmol02G0001800</name>
</gene>
<dbReference type="Proteomes" id="UP001062846">
    <property type="component" value="Chromosome 2"/>
</dbReference>
<sequence>MFPHVEDYLIVVQSLVQVFFKQLETSKSMGAQKGRQIFGFQCGLHGSSILMVACSC</sequence>
<proteinExistence type="predicted"/>
<protein>
    <submittedName>
        <fullName evidence="1">Uncharacterized protein</fullName>
    </submittedName>
</protein>